<dbReference type="GO" id="GO:0070828">
    <property type="term" value="P:heterochromatin organization"/>
    <property type="evidence" value="ECO:0007669"/>
    <property type="project" value="TreeGrafter"/>
</dbReference>
<name>A0A3B5AED0_9TELE</name>
<sequence length="255" mass="28220">KRCKCCEQMCTNRLVQHGLQVRLQLFKTQNKGWGIRCLDDVAKGSFVCIYAKILTDDFADKEGLEMGDEYFANLDHIESVENFKEGYESEAHCSDSEGSGVDVSRIKIQSPSSSGDSNDEEDKDSKSEDESDSSDDTFVKENYYSSSSVWRSYTTRGQVKGNKESQDSKDGLNASVRGADDEKPPSMPEETGKSKVASWLTSQQDVMTLSDSDDVQTISSGSDDNKEREKVTPVMKKQVAVKSTRGIALKTSHGL</sequence>
<dbReference type="Ensembl" id="ENSSPAT00000016495.1">
    <property type="protein sequence ID" value="ENSSPAP00000016234.1"/>
    <property type="gene ID" value="ENSSPAG00000012218.1"/>
</dbReference>
<keyword evidence="2" id="KW-0539">Nucleus</keyword>
<dbReference type="InterPro" id="IPR051516">
    <property type="entry name" value="SETDB_methyltransferase"/>
</dbReference>
<feature type="region of interest" description="Disordered" evidence="3">
    <location>
        <begin position="107"/>
        <end position="139"/>
    </location>
</feature>
<dbReference type="GeneTree" id="ENSGT00940000157471"/>
<dbReference type="Gene3D" id="2.170.270.10">
    <property type="entry name" value="SET domain"/>
    <property type="match status" value="1"/>
</dbReference>
<comment type="subcellular location">
    <subcellularLocation>
        <location evidence="1">Nucleus</location>
    </subcellularLocation>
</comment>
<accession>A0A3B5AED0</accession>
<dbReference type="AlphaFoldDB" id="A0A3B5AED0"/>
<organism evidence="4">
    <name type="scientific">Stegastes partitus</name>
    <name type="common">bicolor damselfish</name>
    <dbReference type="NCBI Taxonomy" id="144197"/>
    <lineage>
        <taxon>Eukaryota</taxon>
        <taxon>Metazoa</taxon>
        <taxon>Chordata</taxon>
        <taxon>Craniata</taxon>
        <taxon>Vertebrata</taxon>
        <taxon>Euteleostomi</taxon>
        <taxon>Actinopterygii</taxon>
        <taxon>Neopterygii</taxon>
        <taxon>Teleostei</taxon>
        <taxon>Neoteleostei</taxon>
        <taxon>Acanthomorphata</taxon>
        <taxon>Ovalentaria</taxon>
        <taxon>Pomacentridae</taxon>
        <taxon>Stegastes</taxon>
    </lineage>
</organism>
<proteinExistence type="predicted"/>
<dbReference type="GO" id="GO:0005634">
    <property type="term" value="C:nucleus"/>
    <property type="evidence" value="ECO:0007669"/>
    <property type="project" value="UniProtKB-SubCell"/>
</dbReference>
<feature type="compositionally biased region" description="Basic and acidic residues" evidence="3">
    <location>
        <begin position="161"/>
        <end position="170"/>
    </location>
</feature>
<dbReference type="InterPro" id="IPR046341">
    <property type="entry name" value="SET_dom_sf"/>
</dbReference>
<dbReference type="GO" id="GO:0046974">
    <property type="term" value="F:histone H3K9 methyltransferase activity"/>
    <property type="evidence" value="ECO:0007669"/>
    <property type="project" value="TreeGrafter"/>
</dbReference>
<evidence type="ECO:0000313" key="4">
    <source>
        <dbReference type="Ensembl" id="ENSSPAP00000016234.1"/>
    </source>
</evidence>
<evidence type="ECO:0000256" key="2">
    <source>
        <dbReference type="ARBA" id="ARBA00023242"/>
    </source>
</evidence>
<reference evidence="4" key="1">
    <citation type="submission" date="2023-09" db="UniProtKB">
        <authorList>
            <consortium name="Ensembl"/>
        </authorList>
    </citation>
    <scope>IDENTIFICATION</scope>
</reference>
<dbReference type="GO" id="GO:0010629">
    <property type="term" value="P:negative regulation of gene expression"/>
    <property type="evidence" value="ECO:0007669"/>
    <property type="project" value="TreeGrafter"/>
</dbReference>
<feature type="compositionally biased region" description="Polar residues" evidence="3">
    <location>
        <begin position="199"/>
        <end position="222"/>
    </location>
</feature>
<dbReference type="STRING" id="144197.ENSSPAP00000016234"/>
<dbReference type="PANTHER" id="PTHR46024:SF2">
    <property type="entry name" value="HISTONE-LYSINE N-METHYLTRANSFERASE SETDB1"/>
    <property type="match status" value="1"/>
</dbReference>
<dbReference type="PANTHER" id="PTHR46024">
    <property type="entry name" value="HISTONE-LYSINE N-METHYLTRANSFERASE EGGLESS"/>
    <property type="match status" value="1"/>
</dbReference>
<feature type="region of interest" description="Disordered" evidence="3">
    <location>
        <begin position="155"/>
        <end position="234"/>
    </location>
</feature>
<protein>
    <submittedName>
        <fullName evidence="4">Uncharacterized protein</fullName>
    </submittedName>
</protein>
<dbReference type="SUPFAM" id="SSF82199">
    <property type="entry name" value="SET domain"/>
    <property type="match status" value="1"/>
</dbReference>
<evidence type="ECO:0000256" key="3">
    <source>
        <dbReference type="SAM" id="MobiDB-lite"/>
    </source>
</evidence>
<evidence type="ECO:0000256" key="1">
    <source>
        <dbReference type="ARBA" id="ARBA00004123"/>
    </source>
</evidence>